<sequence>MDNRIKLRPLEREDLKYVHKLNNDSRIMSYWFEEPYESFVELQDLFEKHIHKQSERRFIIQKGQEIIGLVELVEIDLIHRNAEFQIIIDPNCQGNGYAYSVTLLAMHYAFNILNLHKLYLIVDKQNEKAIHIYQKAGFQIEGELKEEFFTAGAYHDAYRMYIFQRDFHQSTENTKG</sequence>
<comment type="catalytic activity">
    <reaction evidence="11">
        <text>spermidine + acetyl-CoA = N(8)-acetylspermidine + CoA + H(+)</text>
        <dbReference type="Rhea" id="RHEA:28270"/>
        <dbReference type="ChEBI" id="CHEBI:15378"/>
        <dbReference type="ChEBI" id="CHEBI:57287"/>
        <dbReference type="ChEBI" id="CHEBI:57288"/>
        <dbReference type="ChEBI" id="CHEBI:57834"/>
        <dbReference type="ChEBI" id="CHEBI:58535"/>
        <dbReference type="EC" id="2.3.1.57"/>
    </reaction>
</comment>
<dbReference type="Proteomes" id="UP001344888">
    <property type="component" value="Unassembled WGS sequence"/>
</dbReference>
<keyword evidence="5" id="KW-0963">Cytoplasm</keyword>
<organism evidence="18 19">
    <name type="scientific">Metasolibacillus meyeri</name>
    <dbReference type="NCBI Taxonomy" id="1071052"/>
    <lineage>
        <taxon>Bacteria</taxon>
        <taxon>Bacillati</taxon>
        <taxon>Bacillota</taxon>
        <taxon>Bacilli</taxon>
        <taxon>Bacillales</taxon>
        <taxon>Caryophanaceae</taxon>
        <taxon>Metasolibacillus</taxon>
    </lineage>
</organism>
<evidence type="ECO:0000256" key="8">
    <source>
        <dbReference type="ARBA" id="ARBA00022842"/>
    </source>
</evidence>
<comment type="caution">
    <text evidence="18">The sequence shown here is derived from an EMBL/GenBank/DDBJ whole genome shotgun (WGS) entry which is preliminary data.</text>
</comment>
<evidence type="ECO:0000313" key="19">
    <source>
        <dbReference type="Proteomes" id="UP001344888"/>
    </source>
</evidence>
<comment type="catalytic activity">
    <reaction evidence="12">
        <text>an alkane-alpha,omega-diamine + acetyl-CoA = an N-acetylalkane-alpha,omega-diamine + CoA + H(+)</text>
        <dbReference type="Rhea" id="RHEA:11116"/>
        <dbReference type="Rhea" id="RHEA-COMP:9766"/>
        <dbReference type="Rhea" id="RHEA-COMP:9767"/>
        <dbReference type="ChEBI" id="CHEBI:15378"/>
        <dbReference type="ChEBI" id="CHEBI:57287"/>
        <dbReference type="ChEBI" id="CHEBI:57288"/>
        <dbReference type="ChEBI" id="CHEBI:70977"/>
        <dbReference type="ChEBI" id="CHEBI:70988"/>
        <dbReference type="EC" id="2.3.1.57"/>
    </reaction>
</comment>
<evidence type="ECO:0000256" key="16">
    <source>
        <dbReference type="ARBA" id="ARBA00079997"/>
    </source>
</evidence>
<evidence type="ECO:0000256" key="5">
    <source>
        <dbReference type="ARBA" id="ARBA00022490"/>
    </source>
</evidence>
<dbReference type="PANTHER" id="PTHR43415:SF6">
    <property type="entry name" value="SPERMIDINE N(1)-ACETYLTRANSFERASE"/>
    <property type="match status" value="1"/>
</dbReference>
<dbReference type="RefSeq" id="WP_326124096.1">
    <property type="nucleotide sequence ID" value="NZ_JARSFG010000018.1"/>
</dbReference>
<comment type="pathway">
    <text evidence="14">Amine and polyamine degradation; spermidine degradation.</text>
</comment>
<dbReference type="GO" id="GO:0004145">
    <property type="term" value="F:diamine N-acetyltransferase activity"/>
    <property type="evidence" value="ECO:0007669"/>
    <property type="project" value="UniProtKB-EC"/>
</dbReference>
<evidence type="ECO:0000256" key="2">
    <source>
        <dbReference type="ARBA" id="ARBA00004723"/>
    </source>
</evidence>
<proteinExistence type="inferred from homology"/>
<dbReference type="InterPro" id="IPR016181">
    <property type="entry name" value="Acyl_CoA_acyltransferase"/>
</dbReference>
<keyword evidence="19" id="KW-1185">Reference proteome</keyword>
<keyword evidence="7" id="KW-0479">Metal-binding</keyword>
<name>A0AAW9NPX8_9BACL</name>
<gene>
    <name evidence="18" type="primary">speG</name>
    <name evidence="18" type="ORF">P9B03_14020</name>
</gene>
<evidence type="ECO:0000256" key="13">
    <source>
        <dbReference type="ARBA" id="ARBA00052368"/>
    </source>
</evidence>
<dbReference type="InterPro" id="IPR000182">
    <property type="entry name" value="GNAT_dom"/>
</dbReference>
<evidence type="ECO:0000256" key="1">
    <source>
        <dbReference type="ARBA" id="ARBA00004496"/>
    </source>
</evidence>
<keyword evidence="8" id="KW-0460">Magnesium</keyword>
<protein>
    <recommendedName>
        <fullName evidence="15">Spermidine N(1)-acetyltransferase</fullName>
        <ecNumber evidence="4">2.3.1.57</ecNumber>
    </recommendedName>
    <alternativeName>
        <fullName evidence="16">Spermidine/spermine N(1)-acetyltransferase</fullName>
    </alternativeName>
</protein>
<comment type="catalytic activity">
    <reaction evidence="10">
        <text>spermine + acetyl-CoA = N(1)-acetylspermine + CoA + H(+)</text>
        <dbReference type="Rhea" id="RHEA:33099"/>
        <dbReference type="ChEBI" id="CHEBI:15378"/>
        <dbReference type="ChEBI" id="CHEBI:45725"/>
        <dbReference type="ChEBI" id="CHEBI:57287"/>
        <dbReference type="ChEBI" id="CHEBI:57288"/>
        <dbReference type="ChEBI" id="CHEBI:58101"/>
        <dbReference type="EC" id="2.3.1.57"/>
    </reaction>
</comment>
<evidence type="ECO:0000256" key="6">
    <source>
        <dbReference type="ARBA" id="ARBA00022679"/>
    </source>
</evidence>
<comment type="similarity">
    <text evidence="3">Belongs to the acetyltransferase family.</text>
</comment>
<dbReference type="AlphaFoldDB" id="A0AAW9NPX8"/>
<accession>A0AAW9NPX8</accession>
<evidence type="ECO:0000259" key="17">
    <source>
        <dbReference type="PROSITE" id="PS51186"/>
    </source>
</evidence>
<dbReference type="SUPFAM" id="SSF55729">
    <property type="entry name" value="Acyl-CoA N-acyltransferases (Nat)"/>
    <property type="match status" value="1"/>
</dbReference>
<feature type="domain" description="N-acetyltransferase" evidence="17">
    <location>
        <begin position="5"/>
        <end position="165"/>
    </location>
</feature>
<evidence type="ECO:0000256" key="14">
    <source>
        <dbReference type="ARBA" id="ARBA00060713"/>
    </source>
</evidence>
<dbReference type="GO" id="GO:0005737">
    <property type="term" value="C:cytoplasm"/>
    <property type="evidence" value="ECO:0007669"/>
    <property type="project" value="UniProtKB-SubCell"/>
</dbReference>
<dbReference type="EMBL" id="JARSFG010000018">
    <property type="protein sequence ID" value="MEC1179612.1"/>
    <property type="molecule type" value="Genomic_DNA"/>
</dbReference>
<evidence type="ECO:0000256" key="3">
    <source>
        <dbReference type="ARBA" id="ARBA00008694"/>
    </source>
</evidence>
<comment type="pathway">
    <text evidence="2">Amine and polyamine degradation; spermine degradation.</text>
</comment>
<evidence type="ECO:0000256" key="10">
    <source>
        <dbReference type="ARBA" id="ARBA00050555"/>
    </source>
</evidence>
<comment type="catalytic activity">
    <reaction evidence="13">
        <text>spermidine + acetyl-CoA = N(1)-acetylspermidine + CoA + H(+)</text>
        <dbReference type="Rhea" id="RHEA:28150"/>
        <dbReference type="ChEBI" id="CHEBI:15378"/>
        <dbReference type="ChEBI" id="CHEBI:57287"/>
        <dbReference type="ChEBI" id="CHEBI:57288"/>
        <dbReference type="ChEBI" id="CHEBI:57834"/>
        <dbReference type="ChEBI" id="CHEBI:58324"/>
        <dbReference type="EC" id="2.3.1.57"/>
    </reaction>
</comment>
<dbReference type="FunFam" id="3.40.630.30:FF:000007">
    <property type="entry name" value="Spermidine N(1)-acetyltransferase"/>
    <property type="match status" value="1"/>
</dbReference>
<dbReference type="PROSITE" id="PS51186">
    <property type="entry name" value="GNAT"/>
    <property type="match status" value="1"/>
</dbReference>
<dbReference type="PANTHER" id="PTHR43415">
    <property type="entry name" value="SPERMIDINE N(1)-ACETYLTRANSFERASE"/>
    <property type="match status" value="1"/>
</dbReference>
<keyword evidence="6 18" id="KW-0808">Transferase</keyword>
<reference evidence="18 19" key="1">
    <citation type="submission" date="2023-03" db="EMBL/GenBank/DDBJ databases">
        <title>Bacillus Genome Sequencing.</title>
        <authorList>
            <person name="Dunlap C."/>
        </authorList>
    </citation>
    <scope>NUCLEOTIDE SEQUENCE [LARGE SCALE GENOMIC DNA]</scope>
    <source>
        <strain evidence="18 19">B-59205</strain>
    </source>
</reference>
<dbReference type="Gene3D" id="3.40.630.30">
    <property type="match status" value="1"/>
</dbReference>
<evidence type="ECO:0000313" key="18">
    <source>
        <dbReference type="EMBL" id="MEC1179612.1"/>
    </source>
</evidence>
<dbReference type="NCBIfam" id="NF011709">
    <property type="entry name" value="PRK15130.1"/>
    <property type="match status" value="1"/>
</dbReference>
<evidence type="ECO:0000256" key="4">
    <source>
        <dbReference type="ARBA" id="ARBA00013209"/>
    </source>
</evidence>
<evidence type="ECO:0000256" key="12">
    <source>
        <dbReference type="ARBA" id="ARBA00052273"/>
    </source>
</evidence>
<dbReference type="EC" id="2.3.1.57" evidence="4"/>
<dbReference type="Pfam" id="PF13302">
    <property type="entry name" value="Acetyltransf_3"/>
    <property type="match status" value="1"/>
</dbReference>
<evidence type="ECO:0000256" key="11">
    <source>
        <dbReference type="ARBA" id="ARBA00052230"/>
    </source>
</evidence>
<evidence type="ECO:0000256" key="7">
    <source>
        <dbReference type="ARBA" id="ARBA00022723"/>
    </source>
</evidence>
<evidence type="ECO:0000256" key="9">
    <source>
        <dbReference type="ARBA" id="ARBA00023315"/>
    </source>
</evidence>
<comment type="subcellular location">
    <subcellularLocation>
        <location evidence="1">Cytoplasm</location>
    </subcellularLocation>
</comment>
<keyword evidence="9 18" id="KW-0012">Acyltransferase</keyword>
<dbReference type="GO" id="GO:0046872">
    <property type="term" value="F:metal ion binding"/>
    <property type="evidence" value="ECO:0007669"/>
    <property type="project" value="UniProtKB-KW"/>
</dbReference>
<evidence type="ECO:0000256" key="15">
    <source>
        <dbReference type="ARBA" id="ARBA00073647"/>
    </source>
</evidence>